<accession>A0A8J3FYX0</accession>
<gene>
    <name evidence="1" type="ORF">GCM10012275_52780</name>
</gene>
<reference evidence="1" key="2">
    <citation type="submission" date="2020-09" db="EMBL/GenBank/DDBJ databases">
        <authorList>
            <person name="Sun Q."/>
            <person name="Zhou Y."/>
        </authorList>
    </citation>
    <scope>NUCLEOTIDE SEQUENCE</scope>
    <source>
        <strain evidence="1">CGMCC 4.5737</strain>
    </source>
</reference>
<sequence>MQFPHIPHSITVTVKRPAGTDAYGDPLPGGTEHTVSGCAIAPRTSEEQQDRRQTVIVGLALYGPYDADIEPTDTVVLPDDPLVPVALQGTEWHVEGEPGQWRSPWTGWKAGVEIALRRVTG</sequence>
<proteinExistence type="predicted"/>
<evidence type="ECO:0000313" key="1">
    <source>
        <dbReference type="EMBL" id="GGM75535.1"/>
    </source>
</evidence>
<comment type="caution">
    <text evidence="1">The sequence shown here is derived from an EMBL/GenBank/DDBJ whole genome shotgun (WGS) entry which is preliminary data.</text>
</comment>
<evidence type="ECO:0000313" key="2">
    <source>
        <dbReference type="Proteomes" id="UP000637578"/>
    </source>
</evidence>
<reference evidence="1" key="1">
    <citation type="journal article" date="2014" name="Int. J. Syst. Evol. Microbiol.">
        <title>Complete genome sequence of Corynebacterium casei LMG S-19264T (=DSM 44701T), isolated from a smear-ripened cheese.</title>
        <authorList>
            <consortium name="US DOE Joint Genome Institute (JGI-PGF)"/>
            <person name="Walter F."/>
            <person name="Albersmeier A."/>
            <person name="Kalinowski J."/>
            <person name="Ruckert C."/>
        </authorList>
    </citation>
    <scope>NUCLEOTIDE SEQUENCE</scope>
    <source>
        <strain evidence="1">CGMCC 4.5737</strain>
    </source>
</reference>
<dbReference type="Proteomes" id="UP000637578">
    <property type="component" value="Unassembled WGS sequence"/>
</dbReference>
<dbReference type="EMBL" id="BMMK01000035">
    <property type="protein sequence ID" value="GGM75535.1"/>
    <property type="molecule type" value="Genomic_DNA"/>
</dbReference>
<organism evidence="1 2">
    <name type="scientific">Longimycelium tulufanense</name>
    <dbReference type="NCBI Taxonomy" id="907463"/>
    <lineage>
        <taxon>Bacteria</taxon>
        <taxon>Bacillati</taxon>
        <taxon>Actinomycetota</taxon>
        <taxon>Actinomycetes</taxon>
        <taxon>Pseudonocardiales</taxon>
        <taxon>Pseudonocardiaceae</taxon>
        <taxon>Longimycelium</taxon>
    </lineage>
</organism>
<dbReference type="AlphaFoldDB" id="A0A8J3FYX0"/>
<evidence type="ECO:0008006" key="3">
    <source>
        <dbReference type="Google" id="ProtNLM"/>
    </source>
</evidence>
<dbReference type="RefSeq" id="WP_189061125.1">
    <property type="nucleotide sequence ID" value="NZ_BMMK01000035.1"/>
</dbReference>
<keyword evidence="2" id="KW-1185">Reference proteome</keyword>
<protein>
    <recommendedName>
        <fullName evidence="3">Head-to-tail stopper</fullName>
    </recommendedName>
</protein>
<name>A0A8J3FYX0_9PSEU</name>